<gene>
    <name evidence="8" type="primary">pka</name>
    <name evidence="8" type="ORF">NO713_00671</name>
</gene>
<dbReference type="AlphaFoldDB" id="A0A9W4CF75"/>
<feature type="domain" description="ATP-grasp" evidence="6">
    <location>
        <begin position="516"/>
        <end position="552"/>
    </location>
</feature>
<proteinExistence type="inferred from homology"/>
<dbReference type="InterPro" id="IPR016102">
    <property type="entry name" value="Succinyl-CoA_synth-like"/>
</dbReference>
<evidence type="ECO:0000313" key="8">
    <source>
        <dbReference type="EMBL" id="CAD5921144.1"/>
    </source>
</evidence>
<organism evidence="8 9">
    <name type="scientific">Planktothrix pseudagardhii</name>
    <dbReference type="NCBI Taxonomy" id="132604"/>
    <lineage>
        <taxon>Bacteria</taxon>
        <taxon>Bacillati</taxon>
        <taxon>Cyanobacteriota</taxon>
        <taxon>Cyanophyceae</taxon>
        <taxon>Oscillatoriophycideae</taxon>
        <taxon>Oscillatoriales</taxon>
        <taxon>Microcoleaceae</taxon>
        <taxon>Planktothrix</taxon>
    </lineage>
</organism>
<dbReference type="InterPro" id="IPR013815">
    <property type="entry name" value="ATP_grasp_subdomain_1"/>
</dbReference>
<dbReference type="InterPro" id="IPR016181">
    <property type="entry name" value="Acyl_CoA_acyltransferase"/>
</dbReference>
<dbReference type="Gene3D" id="3.40.50.720">
    <property type="entry name" value="NAD(P)-binding Rossmann-like Domain"/>
    <property type="match status" value="1"/>
</dbReference>
<accession>A0A9W4CF75</accession>
<keyword evidence="8" id="KW-0012">Acyltransferase</keyword>
<dbReference type="InterPro" id="IPR011761">
    <property type="entry name" value="ATP-grasp"/>
</dbReference>
<dbReference type="Gene3D" id="3.30.1490.20">
    <property type="entry name" value="ATP-grasp fold, A domain"/>
    <property type="match status" value="1"/>
</dbReference>
<dbReference type="InterPro" id="IPR000182">
    <property type="entry name" value="GNAT_dom"/>
</dbReference>
<evidence type="ECO:0000256" key="5">
    <source>
        <dbReference type="PROSITE-ProRule" id="PRU00409"/>
    </source>
</evidence>
<dbReference type="Gene3D" id="3.30.470.20">
    <property type="entry name" value="ATP-grasp fold, B domain"/>
    <property type="match status" value="1"/>
</dbReference>
<dbReference type="PROSITE" id="PS51186">
    <property type="entry name" value="GNAT"/>
    <property type="match status" value="1"/>
</dbReference>
<dbReference type="SUPFAM" id="SSF52210">
    <property type="entry name" value="Succinyl-CoA synthetase domains"/>
    <property type="match status" value="2"/>
</dbReference>
<evidence type="ECO:0000259" key="7">
    <source>
        <dbReference type="PROSITE" id="PS51186"/>
    </source>
</evidence>
<evidence type="ECO:0000256" key="3">
    <source>
        <dbReference type="ARBA" id="ARBA00022840"/>
    </source>
</evidence>
<evidence type="ECO:0000313" key="9">
    <source>
        <dbReference type="Proteomes" id="UP001153719"/>
    </source>
</evidence>
<dbReference type="GO" id="GO:0016747">
    <property type="term" value="F:acyltransferase activity, transferring groups other than amino-acyl groups"/>
    <property type="evidence" value="ECO:0007669"/>
    <property type="project" value="InterPro"/>
</dbReference>
<dbReference type="CDD" id="cd04301">
    <property type="entry name" value="NAT_SF"/>
    <property type="match status" value="1"/>
</dbReference>
<dbReference type="InterPro" id="IPR043938">
    <property type="entry name" value="Ligase_CoA_dom"/>
</dbReference>
<keyword evidence="8" id="KW-0808">Transferase</keyword>
<dbReference type="RefSeq" id="WP_254172988.1">
    <property type="nucleotide sequence ID" value="NZ_LR882967.1"/>
</dbReference>
<dbReference type="FunFam" id="3.30.1490.20:FF:000020">
    <property type="entry name" value="Protein lysine acetyltransferase"/>
    <property type="match status" value="1"/>
</dbReference>
<dbReference type="KEGG" id="ppsu:NO713_00671"/>
<dbReference type="GO" id="GO:0043758">
    <property type="term" value="F:acetate-CoA ligase (ADP-forming) activity"/>
    <property type="evidence" value="ECO:0007669"/>
    <property type="project" value="InterPro"/>
</dbReference>
<dbReference type="PANTHER" id="PTHR43334:SF1">
    <property type="entry name" value="3-HYDROXYPROPIONATE--COA LIGASE [ADP-FORMING]"/>
    <property type="match status" value="1"/>
</dbReference>
<dbReference type="Pfam" id="PF13549">
    <property type="entry name" value="ATP-grasp_5"/>
    <property type="match status" value="1"/>
</dbReference>
<reference evidence="8" key="1">
    <citation type="submission" date="2020-09" db="EMBL/GenBank/DDBJ databases">
        <authorList>
            <person name="Blom J."/>
        </authorList>
    </citation>
    <scope>NUCLEOTIDE SEQUENCE</scope>
    <source>
        <strain evidence="8">No.713</strain>
    </source>
</reference>
<dbReference type="SUPFAM" id="SSF56059">
    <property type="entry name" value="Glutathione synthetase ATP-binding domain-like"/>
    <property type="match status" value="1"/>
</dbReference>
<dbReference type="GO" id="GO:0046872">
    <property type="term" value="F:metal ion binding"/>
    <property type="evidence" value="ECO:0007669"/>
    <property type="project" value="InterPro"/>
</dbReference>
<dbReference type="Pfam" id="PF13380">
    <property type="entry name" value="CoA_binding_2"/>
    <property type="match status" value="1"/>
</dbReference>
<dbReference type="EMBL" id="LR882967">
    <property type="protein sequence ID" value="CAD5921144.1"/>
    <property type="molecule type" value="Genomic_DNA"/>
</dbReference>
<dbReference type="InterPro" id="IPR003781">
    <property type="entry name" value="CoA-bd"/>
</dbReference>
<dbReference type="Gene3D" id="3.40.630.30">
    <property type="match status" value="1"/>
</dbReference>
<dbReference type="Pfam" id="PF13607">
    <property type="entry name" value="Succ_CoA_lig"/>
    <property type="match status" value="1"/>
</dbReference>
<evidence type="ECO:0000256" key="2">
    <source>
        <dbReference type="ARBA" id="ARBA00022741"/>
    </source>
</evidence>
<keyword evidence="9" id="KW-1185">Reference proteome</keyword>
<evidence type="ECO:0000259" key="6">
    <source>
        <dbReference type="PROSITE" id="PS50975"/>
    </source>
</evidence>
<dbReference type="Gene3D" id="3.40.50.261">
    <property type="entry name" value="Succinyl-CoA synthetase domains"/>
    <property type="match status" value="2"/>
</dbReference>
<protein>
    <submittedName>
        <fullName evidence="8">Protein lysine acetyltransferase Pka</fullName>
        <ecNumber evidence="8">2.3.1.-</ecNumber>
    </submittedName>
</protein>
<dbReference type="PANTHER" id="PTHR43334">
    <property type="entry name" value="ACETATE--COA LIGASE [ADP-FORMING]"/>
    <property type="match status" value="1"/>
</dbReference>
<dbReference type="InterPro" id="IPR036291">
    <property type="entry name" value="NAD(P)-bd_dom_sf"/>
</dbReference>
<comment type="similarity">
    <text evidence="4">In the N-terminal section; belongs to the acetate CoA ligase alpha subunit family.</text>
</comment>
<evidence type="ECO:0000256" key="4">
    <source>
        <dbReference type="ARBA" id="ARBA00060888"/>
    </source>
</evidence>
<dbReference type="GO" id="GO:0005524">
    <property type="term" value="F:ATP binding"/>
    <property type="evidence" value="ECO:0007669"/>
    <property type="project" value="UniProtKB-UniRule"/>
</dbReference>
<dbReference type="EC" id="2.3.1.-" evidence="8"/>
<dbReference type="SUPFAM" id="SSF51735">
    <property type="entry name" value="NAD(P)-binding Rossmann-fold domains"/>
    <property type="match status" value="1"/>
</dbReference>
<dbReference type="SMART" id="SM00881">
    <property type="entry name" value="CoA_binding"/>
    <property type="match status" value="1"/>
</dbReference>
<dbReference type="Pfam" id="PF19045">
    <property type="entry name" value="Ligase_CoA_2"/>
    <property type="match status" value="1"/>
</dbReference>
<dbReference type="PROSITE" id="PS50975">
    <property type="entry name" value="ATP_GRASP"/>
    <property type="match status" value="1"/>
</dbReference>
<dbReference type="Pfam" id="PF00583">
    <property type="entry name" value="Acetyltransf_1"/>
    <property type="match status" value="1"/>
</dbReference>
<dbReference type="InterPro" id="IPR032875">
    <property type="entry name" value="Succ_CoA_lig_flav_dom"/>
</dbReference>
<keyword evidence="1" id="KW-0436">Ligase</keyword>
<dbReference type="InterPro" id="IPR051538">
    <property type="entry name" value="Acyl-CoA_Synth/Transferase"/>
</dbReference>
<keyword evidence="3 5" id="KW-0067">ATP-binding</keyword>
<sequence>MQTTATRISDPAHDVLRYEHQSLNAIFNPKTVAVIGATEKPNSVGRTLLWNLISSPFGGTVFPVNRHRNSILGIKAYSSIKDTPEPVDLAIIATPAASVPAVIQECVDVGVKGVIILSAGFKEIGQKGLELEQKILQIAQSSKLRIIGPNCLGLMNPLTGLNATFASAMAKPGNVGFISQSGALCTSILDWSFRENVGFSAFVSIGSMLDIGWGDLIYYLGNDPQTQSIVIYMESIGDARSFLSAAREVALTKPIIVIKAGRTEAAAKAAASHTGALAGSDDVLDAAFRRCGILRVYHIAHLFSIAELLSKQPRPKGPRLTILTNAGGPGVLTTDTLIGEGGTLAQLSSATLEALNQVLPPQWSHNNPIDILGDADPERYAKAFDIVVQDPNSDGILVILTPQSMTDPSKTAEQLKYRCMKMPNKPILASWMGGADVASGIKILNQANIATFSYPDSAVRMFNYMWRYTYNLKGLYETPSLPKIHEDDGLVCDCVQHLIGSVLAEGRTLLTEFESKRLLSAYGIPTVQTCIASNIDAAVDVAEQLGYPVVLKLLSKTITHKTDVGGVQLNLNTAEAVRQAYTAIETFVTQQVGPEHFQGVTVQRMIKLEGYELIIGSSLDPQFGPVLLFGMGGQLVEVFKDRALALPPLNTTLARRMMEQTKIYKALLGVRGRLSVDMEALEQLLVRFSHLVVEHPWIKEIDINPLLASENELIALDARVVLHSPETKPEALPKPAIRPYPRQYITHWTSKQGIAITIRPIRPEDEPLMVKFDESLSEESVYLRYAHLVKLSSRITHERLSRLCFIDYDREMALVAEYQNPETVENKIIGVGRLSKGYGNDEVEFSLLVSDSYQRQGIGTELLRQLLNIGTQEKMPLIFAEILSDNRIMQHICEQLRFTLNRIIGEPMVRAEIQLIGNREQGTGKEKIHLPPVAPQYQHLERFP</sequence>
<evidence type="ECO:0000256" key="1">
    <source>
        <dbReference type="ARBA" id="ARBA00022598"/>
    </source>
</evidence>
<feature type="domain" description="N-acetyltransferase" evidence="7">
    <location>
        <begin position="756"/>
        <end position="937"/>
    </location>
</feature>
<name>A0A9W4CF75_9CYAN</name>
<dbReference type="Proteomes" id="UP001153719">
    <property type="component" value="Chromosome"/>
</dbReference>
<dbReference type="SUPFAM" id="SSF55729">
    <property type="entry name" value="Acyl-CoA N-acyltransferases (Nat)"/>
    <property type="match status" value="1"/>
</dbReference>
<keyword evidence="2 5" id="KW-0547">Nucleotide-binding</keyword>